<keyword evidence="1" id="KW-0732">Signal</keyword>
<evidence type="ECO:0000313" key="3">
    <source>
        <dbReference type="Proteomes" id="UP000238730"/>
    </source>
</evidence>
<evidence type="ECO:0000313" key="2">
    <source>
        <dbReference type="EMBL" id="PQJ66073.1"/>
    </source>
</evidence>
<dbReference type="RefSeq" id="WP_105059520.1">
    <property type="nucleotide sequence ID" value="NZ_MSCJ01000001.1"/>
</dbReference>
<protein>
    <submittedName>
        <fullName evidence="2">Uncharacterized protein</fullName>
    </submittedName>
</protein>
<organism evidence="2 3">
    <name type="scientific">Photobacterium angustum</name>
    <dbReference type="NCBI Taxonomy" id="661"/>
    <lineage>
        <taxon>Bacteria</taxon>
        <taxon>Pseudomonadati</taxon>
        <taxon>Pseudomonadota</taxon>
        <taxon>Gammaproteobacteria</taxon>
        <taxon>Vibrionales</taxon>
        <taxon>Vibrionaceae</taxon>
        <taxon>Photobacterium</taxon>
    </lineage>
</organism>
<comment type="caution">
    <text evidence="2">The sequence shown here is derived from an EMBL/GenBank/DDBJ whole genome shotgun (WGS) entry which is preliminary data.</text>
</comment>
<gene>
    <name evidence="2" type="ORF">BTO08_00850</name>
</gene>
<dbReference type="Proteomes" id="UP000238730">
    <property type="component" value="Unassembled WGS sequence"/>
</dbReference>
<feature type="signal peptide" evidence="1">
    <location>
        <begin position="1"/>
        <end position="19"/>
    </location>
</feature>
<proteinExistence type="predicted"/>
<feature type="chain" id="PRO_5015436258" evidence="1">
    <location>
        <begin position="20"/>
        <end position="84"/>
    </location>
</feature>
<name>A0A2S7VWB9_PHOAN</name>
<dbReference type="AlphaFoldDB" id="A0A2S7VWB9"/>
<reference evidence="2 3" key="1">
    <citation type="submission" date="2016-12" db="EMBL/GenBank/DDBJ databases">
        <title>Diversity of luminous bacteria.</title>
        <authorList>
            <person name="Yoshizawa S."/>
            <person name="Kogure K."/>
        </authorList>
    </citation>
    <scope>NUCLEOTIDE SEQUENCE [LARGE SCALE GENOMIC DNA]</scope>
    <source>
        <strain evidence="2 3">LC1-200</strain>
    </source>
</reference>
<accession>A0A2S7VWB9</accession>
<dbReference type="EMBL" id="MSCJ01000001">
    <property type="protein sequence ID" value="PQJ66073.1"/>
    <property type="molecule type" value="Genomic_DNA"/>
</dbReference>
<sequence>MYKYLLAILFSTFATSSVAAMNYQHCTMADRTEICQAYLQGLNDGKKEEKKVISSKPSFQDRALEQRSGELYRNLERFNRQPAS</sequence>
<dbReference type="OrthoDB" id="5918585at2"/>
<evidence type="ECO:0000256" key="1">
    <source>
        <dbReference type="SAM" id="SignalP"/>
    </source>
</evidence>